<keyword evidence="1" id="KW-1133">Transmembrane helix</keyword>
<keyword evidence="1" id="KW-0472">Membrane</keyword>
<organism evidence="2 3">
    <name type="scientific">Snodgrassella alvi SCGC AB-598-J21</name>
    <dbReference type="NCBI Taxonomy" id="1385367"/>
    <lineage>
        <taxon>Bacteria</taxon>
        <taxon>Pseudomonadati</taxon>
        <taxon>Pseudomonadota</taxon>
        <taxon>Betaproteobacteria</taxon>
        <taxon>Neisseriales</taxon>
        <taxon>Neisseriaceae</taxon>
        <taxon>Snodgrassella</taxon>
    </lineage>
</organism>
<accession>A0A074V7P4</accession>
<proteinExistence type="predicted"/>
<dbReference type="AlphaFoldDB" id="A0A074V7P4"/>
<dbReference type="EMBL" id="AVQL01000416">
    <property type="protein sequence ID" value="KEQ01453.1"/>
    <property type="molecule type" value="Genomic_DNA"/>
</dbReference>
<gene>
    <name evidence="2" type="ORF">SASC598J21_007750</name>
</gene>
<name>A0A074V7P4_9NEIS</name>
<keyword evidence="1" id="KW-0812">Transmembrane</keyword>
<dbReference type="Proteomes" id="UP000027644">
    <property type="component" value="Unassembled WGS sequence"/>
</dbReference>
<comment type="caution">
    <text evidence="2">The sequence shown here is derived from an EMBL/GenBank/DDBJ whole genome shotgun (WGS) entry which is preliminary data.</text>
</comment>
<feature type="transmembrane region" description="Helical" evidence="1">
    <location>
        <begin position="23"/>
        <end position="42"/>
    </location>
</feature>
<evidence type="ECO:0000313" key="3">
    <source>
        <dbReference type="Proteomes" id="UP000027644"/>
    </source>
</evidence>
<sequence>MSRKIKYCVEIVRNDFNKSKYSIIYRINLIIITNTIIKYINFDKKNDQSSN</sequence>
<evidence type="ECO:0000313" key="2">
    <source>
        <dbReference type="EMBL" id="KEQ01453.1"/>
    </source>
</evidence>
<protein>
    <submittedName>
        <fullName evidence="2">Uncharacterized protein</fullName>
    </submittedName>
</protein>
<evidence type="ECO:0000256" key="1">
    <source>
        <dbReference type="SAM" id="Phobius"/>
    </source>
</evidence>
<reference evidence="2 3" key="1">
    <citation type="journal article" date="2014" name="PLoS Genet.">
        <title>Hidden diversity in honey bee gut symbionts detected by single-cell genomics.</title>
        <authorList>
            <person name="Engel P."/>
            <person name="Stepanauskas R."/>
            <person name="Moran N."/>
        </authorList>
    </citation>
    <scope>NUCLEOTIDE SEQUENCE [LARGE SCALE GENOMIC DNA]</scope>
    <source>
        <strain evidence="2 3">SCGC AB-598-J21</strain>
    </source>
</reference>